<dbReference type="Proteomes" id="UP000793456">
    <property type="component" value="Chromosome XVIII"/>
</dbReference>
<comment type="caution">
    <text evidence="1">The sequence shown here is derived from an EMBL/GenBank/DDBJ whole genome shotgun (WGS) entry which is preliminary data.</text>
</comment>
<organism evidence="1 2">
    <name type="scientific">Larimichthys crocea</name>
    <name type="common">Large yellow croaker</name>
    <name type="synonym">Pseudosciaena crocea</name>
    <dbReference type="NCBI Taxonomy" id="215358"/>
    <lineage>
        <taxon>Eukaryota</taxon>
        <taxon>Metazoa</taxon>
        <taxon>Chordata</taxon>
        <taxon>Craniata</taxon>
        <taxon>Vertebrata</taxon>
        <taxon>Euteleostomi</taxon>
        <taxon>Actinopterygii</taxon>
        <taxon>Neopterygii</taxon>
        <taxon>Teleostei</taxon>
        <taxon>Neoteleostei</taxon>
        <taxon>Acanthomorphata</taxon>
        <taxon>Eupercaria</taxon>
        <taxon>Sciaenidae</taxon>
        <taxon>Larimichthys</taxon>
    </lineage>
</organism>
<protein>
    <submittedName>
        <fullName evidence="1">Uncharacterized protein</fullName>
    </submittedName>
</protein>
<proteinExistence type="predicted"/>
<dbReference type="EMBL" id="CM011691">
    <property type="protein sequence ID" value="TMS07218.1"/>
    <property type="molecule type" value="Genomic_DNA"/>
</dbReference>
<keyword evidence="2" id="KW-1185">Reference proteome</keyword>
<gene>
    <name evidence="1" type="ORF">E3U43_011311</name>
</gene>
<evidence type="ECO:0000313" key="1">
    <source>
        <dbReference type="EMBL" id="TMS07218.1"/>
    </source>
</evidence>
<accession>A0ACD3QJ83</accession>
<evidence type="ECO:0000313" key="2">
    <source>
        <dbReference type="Proteomes" id="UP000793456"/>
    </source>
</evidence>
<sequence>MVQCSQLSTGEPMIALTTIFQKFLREYAWKILSGNLPKSSSNSGGLTISSLLKEKEGSEAAKFTVDELCLICSILSTAEYCLATTQQLEEKLKEKVDKVLMERINLTGEMDTFSTSFIPKFINHLFRCKPISMVGAEQLLLDTHSLKTVLLDLPSIGSQVLRKAPASYTKIVVKGMTRAEMILKVVMAPHEPPVVFVDNYIKLLADGNPETFQKILDMKGLKRSEQSSMLELFRQRLPTPPSGGDGGSSLSFSAPTPEQESSRIRKLEKLIKKRL</sequence>
<reference evidence="1" key="1">
    <citation type="submission" date="2018-11" db="EMBL/GenBank/DDBJ databases">
        <title>The sequence and de novo assembly of Larimichthys crocea genome using PacBio and Hi-C technologies.</title>
        <authorList>
            <person name="Xu P."/>
            <person name="Chen B."/>
            <person name="Zhou Z."/>
            <person name="Ke Q."/>
            <person name="Wu Y."/>
            <person name="Bai H."/>
            <person name="Pu F."/>
        </authorList>
    </citation>
    <scope>NUCLEOTIDE SEQUENCE</scope>
    <source>
        <tissue evidence="1">Muscle</tissue>
    </source>
</reference>
<name>A0ACD3QJ83_LARCR</name>